<dbReference type="InterPro" id="IPR004046">
    <property type="entry name" value="GST_C"/>
</dbReference>
<dbReference type="Pfam" id="PF14497">
    <property type="entry name" value="GST_C_3"/>
    <property type="match status" value="1"/>
</dbReference>
<organism evidence="2 3">
    <name type="scientific">Triparma retinervis</name>
    <dbReference type="NCBI Taxonomy" id="2557542"/>
    <lineage>
        <taxon>Eukaryota</taxon>
        <taxon>Sar</taxon>
        <taxon>Stramenopiles</taxon>
        <taxon>Ochrophyta</taxon>
        <taxon>Bolidophyceae</taxon>
        <taxon>Parmales</taxon>
        <taxon>Triparmaceae</taxon>
        <taxon>Triparma</taxon>
    </lineage>
</organism>
<dbReference type="InterPro" id="IPR010987">
    <property type="entry name" value="Glutathione-S-Trfase_C-like"/>
</dbReference>
<comment type="caution">
    <text evidence="2">The sequence shown here is derived from an EMBL/GenBank/DDBJ whole genome shotgun (WGS) entry which is preliminary data.</text>
</comment>
<dbReference type="Proteomes" id="UP001165082">
    <property type="component" value="Unassembled WGS sequence"/>
</dbReference>
<keyword evidence="3" id="KW-1185">Reference proteome</keyword>
<proteinExistence type="predicted"/>
<evidence type="ECO:0000313" key="3">
    <source>
        <dbReference type="Proteomes" id="UP001165082"/>
    </source>
</evidence>
<protein>
    <recommendedName>
        <fullName evidence="1">GST C-terminal domain-containing protein</fullName>
    </recommendedName>
</protein>
<dbReference type="PROSITE" id="PS50405">
    <property type="entry name" value="GST_CTER"/>
    <property type="match status" value="1"/>
</dbReference>
<evidence type="ECO:0000259" key="1">
    <source>
        <dbReference type="PROSITE" id="PS50405"/>
    </source>
</evidence>
<dbReference type="EMBL" id="BRXZ01000163">
    <property type="protein sequence ID" value="GMI06477.1"/>
    <property type="molecule type" value="Genomic_DNA"/>
</dbReference>
<dbReference type="AlphaFoldDB" id="A0A9W7CDU6"/>
<name>A0A9W7CDU6_9STRA</name>
<gene>
    <name evidence="2" type="ORF">TrRE_jg2180</name>
</gene>
<dbReference type="SUPFAM" id="SSF47616">
    <property type="entry name" value="GST C-terminal domain-like"/>
    <property type="match status" value="1"/>
</dbReference>
<evidence type="ECO:0000313" key="2">
    <source>
        <dbReference type="EMBL" id="GMI06477.1"/>
    </source>
</evidence>
<dbReference type="Gene3D" id="1.20.1050.10">
    <property type="match status" value="1"/>
</dbReference>
<accession>A0A9W7CDU6</accession>
<sequence length="102" mass="11601">ERFGFDFLNSPSSASLVDDVTRNLKERVIPAHLKNLSKLVGEHGWLGGDWRGPTIADFNFGVRLEYLNNLQEFESIVEKEEKLKLFVDKFKALPSVKAYGNC</sequence>
<dbReference type="OrthoDB" id="420389at2759"/>
<dbReference type="InterPro" id="IPR036282">
    <property type="entry name" value="Glutathione-S-Trfase_C_sf"/>
</dbReference>
<feature type="domain" description="GST C-terminal" evidence="1">
    <location>
        <begin position="1"/>
        <end position="102"/>
    </location>
</feature>
<reference evidence="2" key="1">
    <citation type="submission" date="2022-07" db="EMBL/GenBank/DDBJ databases">
        <title>Genome analysis of Parmales, a sister group of diatoms, reveals the evolutionary specialization of diatoms from phago-mixotrophs to photoautotrophs.</title>
        <authorList>
            <person name="Ban H."/>
            <person name="Sato S."/>
            <person name="Yoshikawa S."/>
            <person name="Kazumasa Y."/>
            <person name="Nakamura Y."/>
            <person name="Ichinomiya M."/>
            <person name="Saitoh K."/>
            <person name="Sato N."/>
            <person name="Blanc-Mathieu R."/>
            <person name="Endo H."/>
            <person name="Kuwata A."/>
            <person name="Ogata H."/>
        </authorList>
    </citation>
    <scope>NUCLEOTIDE SEQUENCE</scope>
</reference>
<feature type="non-terminal residue" evidence="2">
    <location>
        <position position="1"/>
    </location>
</feature>